<comment type="caution">
    <text evidence="3">The sequence shown here is derived from an EMBL/GenBank/DDBJ whole genome shotgun (WGS) entry which is preliminary data.</text>
</comment>
<dbReference type="Gene3D" id="3.30.410.40">
    <property type="match status" value="1"/>
</dbReference>
<dbReference type="PROSITE" id="PS00624">
    <property type="entry name" value="GMC_OXRED_2"/>
    <property type="match status" value="1"/>
</dbReference>
<reference evidence="4" key="1">
    <citation type="journal article" date="2019" name="Int. J. Syst. Evol. Microbiol.">
        <title>The Global Catalogue of Microorganisms (GCM) 10K type strain sequencing project: providing services to taxonomists for standard genome sequencing and annotation.</title>
        <authorList>
            <consortium name="The Broad Institute Genomics Platform"/>
            <consortium name="The Broad Institute Genome Sequencing Center for Infectious Disease"/>
            <person name="Wu L."/>
            <person name="Ma J."/>
        </authorList>
    </citation>
    <scope>NUCLEOTIDE SEQUENCE [LARGE SCALE GENOMIC DNA]</scope>
    <source>
        <strain evidence="4">WLHS5</strain>
    </source>
</reference>
<dbReference type="Pfam" id="PF05199">
    <property type="entry name" value="GMC_oxred_C"/>
    <property type="match status" value="1"/>
</dbReference>
<evidence type="ECO:0000256" key="1">
    <source>
        <dbReference type="ARBA" id="ARBA00010790"/>
    </source>
</evidence>
<dbReference type="EMBL" id="JBHTCJ010000009">
    <property type="protein sequence ID" value="MFC7343316.1"/>
    <property type="molecule type" value="Genomic_DNA"/>
</dbReference>
<evidence type="ECO:0000313" key="3">
    <source>
        <dbReference type="EMBL" id="MFC7343316.1"/>
    </source>
</evidence>
<dbReference type="InterPro" id="IPR000172">
    <property type="entry name" value="GMC_OxRdtase_N"/>
</dbReference>
<dbReference type="SUPFAM" id="SSF51905">
    <property type="entry name" value="FAD/NAD(P)-binding domain"/>
    <property type="match status" value="1"/>
</dbReference>
<dbReference type="PIRSF" id="PIRSF000137">
    <property type="entry name" value="Alcohol_oxidase"/>
    <property type="match status" value="1"/>
</dbReference>
<evidence type="ECO:0000313" key="4">
    <source>
        <dbReference type="Proteomes" id="UP001596504"/>
    </source>
</evidence>
<dbReference type="InterPro" id="IPR007867">
    <property type="entry name" value="GMC_OxRtase_C"/>
</dbReference>
<name>A0ABW2LNU1_9PSEU</name>
<keyword evidence="4" id="KW-1185">Reference proteome</keyword>
<dbReference type="PANTHER" id="PTHR11552">
    <property type="entry name" value="GLUCOSE-METHANOL-CHOLINE GMC OXIDOREDUCTASE"/>
    <property type="match status" value="1"/>
</dbReference>
<dbReference type="InterPro" id="IPR012132">
    <property type="entry name" value="GMC_OxRdtase"/>
</dbReference>
<sequence>MTDQFDYVVVGGGSAGAAVAARLSEDPNTTVCLLEAGPSDVGDGNVLELKKWMALLESGYDWDYLIEPQENGNSFMRHARARVLGGCSSHNSCIAFWAPAEDLDEWESMGLPGWGSKDVYPLYERLETNDGEGDHHGRSGPVNIRTVPPNDPTGRALLEACAAQGIPTTQFNSGSTVTNGANFFQINAKEDGTRSSSSVSYLHPIMDRPNLEIRTNAWAKKVDFDGNRATGVQYLDEDQIHTRSVTARKEVVLSTGAIDTPKLLMLSGIGPAEHLREFGIDVLVDSPGVGSTLEDHPEGVISWEAKKPMVQDSTQWWEIGIFTQTEDGLDRPDLMFHYGSVPFDMHTVRQGYPTSENSFCLTPNVTRARSTGTVRLRSRDFRDKAKVDPKYFTDPDGHDMRVMTEGIKLARKIVAQSPMQEWAGEELFPGKDVQTDDEIADYIKRTHNTVYHPAASCPMGPDDDSIKPLDARLRVKGVQGLRVADASAMPFLVTVNPNITTMAIGEKCSDMLKEDNA</sequence>
<feature type="domain" description="Glucose-methanol-choline oxidoreductase N-terminal" evidence="2">
    <location>
        <begin position="256"/>
        <end position="270"/>
    </location>
</feature>
<accession>A0ABW2LNU1</accession>
<dbReference type="InterPro" id="IPR036188">
    <property type="entry name" value="FAD/NAD-bd_sf"/>
</dbReference>
<dbReference type="Proteomes" id="UP001596504">
    <property type="component" value="Unassembled WGS sequence"/>
</dbReference>
<dbReference type="SUPFAM" id="SSF54373">
    <property type="entry name" value="FAD-linked reductases, C-terminal domain"/>
    <property type="match status" value="1"/>
</dbReference>
<dbReference type="Gene3D" id="3.50.50.60">
    <property type="entry name" value="FAD/NAD(P)-binding domain"/>
    <property type="match status" value="1"/>
</dbReference>
<evidence type="ECO:0000259" key="2">
    <source>
        <dbReference type="PROSITE" id="PS00624"/>
    </source>
</evidence>
<organism evidence="3 4">
    <name type="scientific">Saccharopolyspora griseoalba</name>
    <dbReference type="NCBI Taxonomy" id="1431848"/>
    <lineage>
        <taxon>Bacteria</taxon>
        <taxon>Bacillati</taxon>
        <taxon>Actinomycetota</taxon>
        <taxon>Actinomycetes</taxon>
        <taxon>Pseudonocardiales</taxon>
        <taxon>Pseudonocardiaceae</taxon>
        <taxon>Saccharopolyspora</taxon>
    </lineage>
</organism>
<proteinExistence type="inferred from homology"/>
<dbReference type="Pfam" id="PF00732">
    <property type="entry name" value="GMC_oxred_N"/>
    <property type="match status" value="1"/>
</dbReference>
<dbReference type="PANTHER" id="PTHR11552:SF152">
    <property type="entry name" value="OXIDASE (CODA), PUTATIVE (AFU_ORTHOLOGUE AFUA_8G04090)-RELATED"/>
    <property type="match status" value="1"/>
</dbReference>
<dbReference type="RefSeq" id="WP_380670085.1">
    <property type="nucleotide sequence ID" value="NZ_JBHTCJ010000009.1"/>
</dbReference>
<protein>
    <submittedName>
        <fullName evidence="3">GMC family oxidoreductase</fullName>
    </submittedName>
</protein>
<comment type="similarity">
    <text evidence="1">Belongs to the GMC oxidoreductase family.</text>
</comment>
<gene>
    <name evidence="3" type="ORF">ACFQRI_18100</name>
</gene>